<name>A0A1R2BTX0_9CILI</name>
<comment type="caution">
    <text evidence="1">The sequence shown here is derived from an EMBL/GenBank/DDBJ whole genome shotgun (WGS) entry which is preliminary data.</text>
</comment>
<sequence length="182" mass="20801">MKSSHSTRPNKISLSPEAISFVNEKTFGSERSLLSSRISGHRQIITTDPFREICKGSPNSKLKPIILRNKVSPNSNRSMNTVSIKIPDISEDGKFRHNKCILPTINHPIGNNTRKFRVFYSDEQHNSIPHVMSDSALQVPKYRRPNLEIINLRAKEKNEFDVSFGYYNECSNLSQRNPFIGK</sequence>
<proteinExistence type="predicted"/>
<dbReference type="EMBL" id="MPUH01000437">
    <property type="protein sequence ID" value="OMJ80141.1"/>
    <property type="molecule type" value="Genomic_DNA"/>
</dbReference>
<evidence type="ECO:0000313" key="1">
    <source>
        <dbReference type="EMBL" id="OMJ80141.1"/>
    </source>
</evidence>
<evidence type="ECO:0000313" key="2">
    <source>
        <dbReference type="Proteomes" id="UP000187209"/>
    </source>
</evidence>
<dbReference type="AlphaFoldDB" id="A0A1R2BTX0"/>
<reference evidence="1 2" key="1">
    <citation type="submission" date="2016-11" db="EMBL/GenBank/DDBJ databases">
        <title>The macronuclear genome of Stentor coeruleus: a giant cell with tiny introns.</title>
        <authorList>
            <person name="Slabodnick M."/>
            <person name="Ruby J.G."/>
            <person name="Reiff S.B."/>
            <person name="Swart E.C."/>
            <person name="Gosai S."/>
            <person name="Prabakaran S."/>
            <person name="Witkowska E."/>
            <person name="Larue G.E."/>
            <person name="Fisher S."/>
            <person name="Freeman R.M."/>
            <person name="Gunawardena J."/>
            <person name="Chu W."/>
            <person name="Stover N.A."/>
            <person name="Gregory B.D."/>
            <person name="Nowacki M."/>
            <person name="Derisi J."/>
            <person name="Roy S.W."/>
            <person name="Marshall W.F."/>
            <person name="Sood P."/>
        </authorList>
    </citation>
    <scope>NUCLEOTIDE SEQUENCE [LARGE SCALE GENOMIC DNA]</scope>
    <source>
        <strain evidence="1">WM001</strain>
    </source>
</reference>
<gene>
    <name evidence="1" type="ORF">SteCoe_19684</name>
</gene>
<accession>A0A1R2BTX0</accession>
<protein>
    <submittedName>
        <fullName evidence="1">Uncharacterized protein</fullName>
    </submittedName>
</protein>
<keyword evidence="2" id="KW-1185">Reference proteome</keyword>
<organism evidence="1 2">
    <name type="scientific">Stentor coeruleus</name>
    <dbReference type="NCBI Taxonomy" id="5963"/>
    <lineage>
        <taxon>Eukaryota</taxon>
        <taxon>Sar</taxon>
        <taxon>Alveolata</taxon>
        <taxon>Ciliophora</taxon>
        <taxon>Postciliodesmatophora</taxon>
        <taxon>Heterotrichea</taxon>
        <taxon>Heterotrichida</taxon>
        <taxon>Stentoridae</taxon>
        <taxon>Stentor</taxon>
    </lineage>
</organism>
<dbReference type="Proteomes" id="UP000187209">
    <property type="component" value="Unassembled WGS sequence"/>
</dbReference>